<dbReference type="OMA" id="PTYHRND"/>
<dbReference type="GeneID" id="115976937"/>
<dbReference type="PANTHER" id="PTHR31900">
    <property type="entry name" value="F-BOX/RNI SUPERFAMILY PROTEIN-RELATED"/>
    <property type="match status" value="1"/>
</dbReference>
<dbReference type="OrthoDB" id="612216at2759"/>
<dbReference type="EnsemblPlants" id="QL02p085131:mrna">
    <property type="protein sequence ID" value="QL02p085131:mrna"/>
    <property type="gene ID" value="QL02p085131"/>
</dbReference>
<dbReference type="InParanoid" id="A0A7N2L197"/>
<dbReference type="InterPro" id="IPR006566">
    <property type="entry name" value="FBD"/>
</dbReference>
<dbReference type="InterPro" id="IPR050232">
    <property type="entry name" value="FBL13/AtMIF1-like"/>
</dbReference>
<protein>
    <recommendedName>
        <fullName evidence="1">FBD domain-containing protein</fullName>
    </recommendedName>
</protein>
<dbReference type="Gene3D" id="1.20.1280.50">
    <property type="match status" value="1"/>
</dbReference>
<name>A0A7N2L197_QUELO</name>
<dbReference type="InterPro" id="IPR053781">
    <property type="entry name" value="F-box_AtFBL13-like"/>
</dbReference>
<dbReference type="InterPro" id="IPR001810">
    <property type="entry name" value="F-box_dom"/>
</dbReference>
<dbReference type="Pfam" id="PF08387">
    <property type="entry name" value="FBD"/>
    <property type="match status" value="1"/>
</dbReference>
<dbReference type="Pfam" id="PF24758">
    <property type="entry name" value="LRR_At5g56370"/>
    <property type="match status" value="1"/>
</dbReference>
<evidence type="ECO:0000313" key="2">
    <source>
        <dbReference type="EnsemblPlants" id="QL02p085131:mrna"/>
    </source>
</evidence>
<accession>A0A7N2L197</accession>
<evidence type="ECO:0000259" key="1">
    <source>
        <dbReference type="SMART" id="SM00579"/>
    </source>
</evidence>
<reference evidence="3" key="1">
    <citation type="journal article" date="2016" name="G3 (Bethesda)">
        <title>First Draft Assembly and Annotation of the Genome of a California Endemic Oak Quercus lobata Nee (Fagaceae).</title>
        <authorList>
            <person name="Sork V.L."/>
            <person name="Fitz-Gibbon S.T."/>
            <person name="Puiu D."/>
            <person name="Crepeau M."/>
            <person name="Gugger P.F."/>
            <person name="Sherman R."/>
            <person name="Stevens K."/>
            <person name="Langley C.H."/>
            <person name="Pellegrini M."/>
            <person name="Salzberg S.L."/>
        </authorList>
    </citation>
    <scope>NUCLEOTIDE SEQUENCE [LARGE SCALE GENOMIC DNA]</scope>
    <source>
        <strain evidence="3">cv. SW786</strain>
    </source>
</reference>
<dbReference type="SUPFAM" id="SSF52047">
    <property type="entry name" value="RNI-like"/>
    <property type="match status" value="1"/>
</dbReference>
<dbReference type="InterPro" id="IPR055411">
    <property type="entry name" value="LRR_FXL15/At3g58940/PEG3-like"/>
</dbReference>
<dbReference type="Pfam" id="PF00646">
    <property type="entry name" value="F-box"/>
    <property type="match status" value="1"/>
</dbReference>
<reference evidence="2" key="2">
    <citation type="submission" date="2021-01" db="UniProtKB">
        <authorList>
            <consortium name="EnsemblPlants"/>
        </authorList>
    </citation>
    <scope>IDENTIFICATION</scope>
</reference>
<proteinExistence type="predicted"/>
<dbReference type="PANTHER" id="PTHR31900:SF34">
    <property type="entry name" value="EMB|CAB62440.1-RELATED"/>
    <property type="match status" value="1"/>
</dbReference>
<evidence type="ECO:0000313" key="3">
    <source>
        <dbReference type="Proteomes" id="UP000594261"/>
    </source>
</evidence>
<keyword evidence="3" id="KW-1185">Reference proteome</keyword>
<organism evidence="2 3">
    <name type="scientific">Quercus lobata</name>
    <name type="common">Valley oak</name>
    <dbReference type="NCBI Taxonomy" id="97700"/>
    <lineage>
        <taxon>Eukaryota</taxon>
        <taxon>Viridiplantae</taxon>
        <taxon>Streptophyta</taxon>
        <taxon>Embryophyta</taxon>
        <taxon>Tracheophyta</taxon>
        <taxon>Spermatophyta</taxon>
        <taxon>Magnoliopsida</taxon>
        <taxon>eudicotyledons</taxon>
        <taxon>Gunneridae</taxon>
        <taxon>Pentapetalae</taxon>
        <taxon>rosids</taxon>
        <taxon>fabids</taxon>
        <taxon>Fagales</taxon>
        <taxon>Fagaceae</taxon>
        <taxon>Quercus</taxon>
    </lineage>
</organism>
<dbReference type="KEGG" id="qlo:115976937"/>
<dbReference type="SMART" id="SM00579">
    <property type="entry name" value="FBD"/>
    <property type="match status" value="1"/>
</dbReference>
<sequence length="472" mass="53763">MKEQCRETKEKEESLSESEEERLDFISSVPDSILSYILSFLPTREAVLTSILSSRWRTVWTLVPTLDLDQGKLSKTFVDQSSCTTLGDILSNLWMLRNTVPNSTPIQKLRIHWFTHCFPLHAHTWIRANILHGLQDLDLSISTPLELPRCLFFCTTLVLLKLKGQFLLNPVPSASTLPSLKTLLLQRVHYANPNSLSTLLAACPVLQDLTLTVFGSDLEHLDNNAAAAKFNIIVLVPTLETFLLRLQNLRYSHKIQINTPALKSFQFLGWLGEDVVLENLPNLVKLFLHAEKQIFTSFKEYSNRVLDFMRPLYNVKFMEFNLKAAQLLNHASKIDDVPMFHNLSSLKFYGGLRCNLWNAVRPFLCRAPKLQTLAFELTNWPGYGCYAPVDCLEEPLDVPECLSSHLTTCYHKGFSGNDIEMQLVRQILKAARVLKTMNITVGSDLDSKAKLHIHEELLTFPRSSQTCQIVFD</sequence>
<dbReference type="Gramene" id="QL02p085131:mrna">
    <property type="protein sequence ID" value="QL02p085131:mrna"/>
    <property type="gene ID" value="QL02p085131"/>
</dbReference>
<gene>
    <name evidence="2" type="primary">LOC115976937</name>
</gene>
<dbReference type="Proteomes" id="UP000594261">
    <property type="component" value="Chromosome 2"/>
</dbReference>
<dbReference type="CDD" id="cd22160">
    <property type="entry name" value="F-box_AtFBL13-like"/>
    <property type="match status" value="1"/>
</dbReference>
<dbReference type="AlphaFoldDB" id="A0A7N2L197"/>
<dbReference type="SUPFAM" id="SSF81383">
    <property type="entry name" value="F-box domain"/>
    <property type="match status" value="1"/>
</dbReference>
<dbReference type="InterPro" id="IPR036047">
    <property type="entry name" value="F-box-like_dom_sf"/>
</dbReference>
<dbReference type="RefSeq" id="XP_030954368.1">
    <property type="nucleotide sequence ID" value="XM_031098508.1"/>
</dbReference>
<dbReference type="FunCoup" id="A0A7N2L197">
    <property type="interactions" value="1643"/>
</dbReference>
<feature type="domain" description="FBD" evidence="1">
    <location>
        <begin position="400"/>
        <end position="472"/>
    </location>
</feature>